<feature type="signal peptide" evidence="1">
    <location>
        <begin position="1"/>
        <end position="27"/>
    </location>
</feature>
<protein>
    <submittedName>
        <fullName evidence="2">Uncharacterized protein</fullName>
    </submittedName>
</protein>
<evidence type="ECO:0000313" key="3">
    <source>
        <dbReference type="Proteomes" id="UP000822688"/>
    </source>
</evidence>
<evidence type="ECO:0000313" key="2">
    <source>
        <dbReference type="EMBL" id="KAG0592687.1"/>
    </source>
</evidence>
<keyword evidence="3" id="KW-1185">Reference proteome</keyword>
<evidence type="ECO:0000256" key="1">
    <source>
        <dbReference type="SAM" id="SignalP"/>
    </source>
</evidence>
<accession>A0A8T0JAA5</accession>
<reference evidence="2" key="1">
    <citation type="submission" date="2020-06" db="EMBL/GenBank/DDBJ databases">
        <title>WGS assembly of Ceratodon purpureus strain R40.</title>
        <authorList>
            <person name="Carey S.B."/>
            <person name="Jenkins J."/>
            <person name="Shu S."/>
            <person name="Lovell J.T."/>
            <person name="Sreedasyam A."/>
            <person name="Maumus F."/>
            <person name="Tiley G.P."/>
            <person name="Fernandez-Pozo N."/>
            <person name="Barry K."/>
            <person name="Chen C."/>
            <person name="Wang M."/>
            <person name="Lipzen A."/>
            <person name="Daum C."/>
            <person name="Saski C.A."/>
            <person name="Payton A.C."/>
            <person name="Mcbreen J.C."/>
            <person name="Conrad R.E."/>
            <person name="Kollar L.M."/>
            <person name="Olsson S."/>
            <person name="Huttunen S."/>
            <person name="Landis J.B."/>
            <person name="Wickett N.J."/>
            <person name="Johnson M.G."/>
            <person name="Rensing S.A."/>
            <person name="Grimwood J."/>
            <person name="Schmutz J."/>
            <person name="Mcdaniel S.F."/>
        </authorList>
    </citation>
    <scope>NUCLEOTIDE SEQUENCE</scope>
    <source>
        <strain evidence="2">R40</strain>
    </source>
</reference>
<dbReference type="EMBL" id="CM026421">
    <property type="protein sequence ID" value="KAG0592687.1"/>
    <property type="molecule type" value="Genomic_DNA"/>
</dbReference>
<comment type="caution">
    <text evidence="2">The sequence shown here is derived from an EMBL/GenBank/DDBJ whole genome shotgun (WGS) entry which is preliminary data.</text>
</comment>
<sequence>MANSGASGKKVVMVGLLLALLVVSSQASVTVVNLAGLVKVLVNGANVDVSTGSVKVDVKGGKSQDILVRGPNGKDIKVNVKDGDVVVLVPDVFGNGGIIVNVNGEKAN</sequence>
<keyword evidence="1" id="KW-0732">Signal</keyword>
<feature type="chain" id="PRO_5035851560" evidence="1">
    <location>
        <begin position="28"/>
        <end position="108"/>
    </location>
</feature>
<name>A0A8T0JAA5_CERPU</name>
<gene>
    <name evidence="2" type="ORF">KC19_1G273000</name>
</gene>
<dbReference type="AlphaFoldDB" id="A0A8T0JAA5"/>
<dbReference type="Proteomes" id="UP000822688">
    <property type="component" value="Chromosome 1"/>
</dbReference>
<organism evidence="2 3">
    <name type="scientific">Ceratodon purpureus</name>
    <name type="common">Fire moss</name>
    <name type="synonym">Dicranum purpureum</name>
    <dbReference type="NCBI Taxonomy" id="3225"/>
    <lineage>
        <taxon>Eukaryota</taxon>
        <taxon>Viridiplantae</taxon>
        <taxon>Streptophyta</taxon>
        <taxon>Embryophyta</taxon>
        <taxon>Bryophyta</taxon>
        <taxon>Bryophytina</taxon>
        <taxon>Bryopsida</taxon>
        <taxon>Dicranidae</taxon>
        <taxon>Pseudoditrichales</taxon>
        <taxon>Ditrichaceae</taxon>
        <taxon>Ceratodon</taxon>
    </lineage>
</organism>
<proteinExistence type="predicted"/>